<evidence type="ECO:0000256" key="3">
    <source>
        <dbReference type="ARBA" id="ARBA00023125"/>
    </source>
</evidence>
<dbReference type="GO" id="GO:0000981">
    <property type="term" value="F:DNA-binding transcription factor activity, RNA polymerase II-specific"/>
    <property type="evidence" value="ECO:0007669"/>
    <property type="project" value="InterPro"/>
</dbReference>
<dbReference type="InterPro" id="IPR050987">
    <property type="entry name" value="AtrR-like"/>
</dbReference>
<feature type="region of interest" description="Disordered" evidence="6">
    <location>
        <begin position="58"/>
        <end position="85"/>
    </location>
</feature>
<dbReference type="GO" id="GO:0008270">
    <property type="term" value="F:zinc ion binding"/>
    <property type="evidence" value="ECO:0007669"/>
    <property type="project" value="InterPro"/>
</dbReference>
<proteinExistence type="predicted"/>
<evidence type="ECO:0000256" key="1">
    <source>
        <dbReference type="ARBA" id="ARBA00004123"/>
    </source>
</evidence>
<dbReference type="Proteomes" id="UP001244207">
    <property type="component" value="Unassembled WGS sequence"/>
</dbReference>
<dbReference type="InterPro" id="IPR001138">
    <property type="entry name" value="Zn2Cys6_DnaBD"/>
</dbReference>
<dbReference type="GO" id="GO:0003677">
    <property type="term" value="F:DNA binding"/>
    <property type="evidence" value="ECO:0007669"/>
    <property type="project" value="UniProtKB-KW"/>
</dbReference>
<dbReference type="Pfam" id="PF00172">
    <property type="entry name" value="Zn_clus"/>
    <property type="match status" value="1"/>
</dbReference>
<name>A0AAD8U9E0_GLOAC</name>
<feature type="domain" description="Zn(2)-C6 fungal-type" evidence="7">
    <location>
        <begin position="2"/>
        <end position="29"/>
    </location>
</feature>
<accession>A0AAD8U9E0</accession>
<dbReference type="PANTHER" id="PTHR46910">
    <property type="entry name" value="TRANSCRIPTION FACTOR PDR1"/>
    <property type="match status" value="1"/>
</dbReference>
<evidence type="ECO:0000259" key="7">
    <source>
        <dbReference type="Pfam" id="PF00172"/>
    </source>
</evidence>
<reference evidence="8" key="1">
    <citation type="submission" date="2021-12" db="EMBL/GenBank/DDBJ databases">
        <title>Comparative genomics, transcriptomics and evolutionary studies reveal genomic signatures of adaptation to plant cell wall in hemibiotrophic fungi.</title>
        <authorList>
            <consortium name="DOE Joint Genome Institute"/>
            <person name="Baroncelli R."/>
            <person name="Diaz J.F."/>
            <person name="Benocci T."/>
            <person name="Peng M."/>
            <person name="Battaglia E."/>
            <person name="Haridas S."/>
            <person name="Andreopoulos W."/>
            <person name="Labutti K."/>
            <person name="Pangilinan J."/>
            <person name="Floch G.L."/>
            <person name="Makela M.R."/>
            <person name="Henrissat B."/>
            <person name="Grigoriev I.V."/>
            <person name="Crouch J.A."/>
            <person name="De Vries R.P."/>
            <person name="Sukno S.A."/>
            <person name="Thon M.R."/>
        </authorList>
    </citation>
    <scope>NUCLEOTIDE SEQUENCE</scope>
    <source>
        <strain evidence="8">CBS 112980</strain>
    </source>
</reference>
<evidence type="ECO:0000313" key="9">
    <source>
        <dbReference type="Proteomes" id="UP001244207"/>
    </source>
</evidence>
<keyword evidence="4" id="KW-0804">Transcription</keyword>
<keyword evidence="5" id="KW-0539">Nucleus</keyword>
<keyword evidence="2" id="KW-0805">Transcription regulation</keyword>
<dbReference type="GO" id="GO:0005634">
    <property type="term" value="C:nucleus"/>
    <property type="evidence" value="ECO:0007669"/>
    <property type="project" value="UniProtKB-SubCell"/>
</dbReference>
<dbReference type="InterPro" id="IPR036864">
    <property type="entry name" value="Zn2-C6_fun-type_DNA-bd_sf"/>
</dbReference>
<keyword evidence="3" id="KW-0238">DNA-binding</keyword>
<dbReference type="EMBL" id="JAHMHS010000237">
    <property type="protein sequence ID" value="KAK1705770.1"/>
    <property type="molecule type" value="Genomic_DNA"/>
</dbReference>
<dbReference type="AlphaFoldDB" id="A0AAD8U9E0"/>
<dbReference type="PANTHER" id="PTHR46910:SF37">
    <property type="entry name" value="ZN(II)2CYS6 TRANSCRIPTION FACTOR (EUROFUNG)"/>
    <property type="match status" value="1"/>
</dbReference>
<gene>
    <name evidence="8" type="ORF">BDZ83DRAFT_685635</name>
</gene>
<sequence length="213" mass="23749">MCRKKKIRCESTAQGCAQCTKHRTKCHFTLIAMKRKPRRPAGFKYIAQLEERLSALENMSSQGEKSSVPGDNRPEEQTNPALSPNTAALITFTRESNSWIPMSESRIPSPKHTDSPGVDLDVALRAHNCGQPDSPAVRGFVSDSIAGSPWPHLFPESRPLSLPGRGQLPSKAVALELVKETFNNYNRFLPLFNKKDFLAIIIYIDSLLTINFI</sequence>
<evidence type="ECO:0000256" key="5">
    <source>
        <dbReference type="ARBA" id="ARBA00023242"/>
    </source>
</evidence>
<evidence type="ECO:0000256" key="2">
    <source>
        <dbReference type="ARBA" id="ARBA00023015"/>
    </source>
</evidence>
<protein>
    <recommendedName>
        <fullName evidence="7">Zn(2)-C6 fungal-type domain-containing protein</fullName>
    </recommendedName>
</protein>
<dbReference type="Gene3D" id="4.10.240.10">
    <property type="entry name" value="Zn(2)-C6 fungal-type DNA-binding domain"/>
    <property type="match status" value="1"/>
</dbReference>
<dbReference type="CDD" id="cd00067">
    <property type="entry name" value="GAL4"/>
    <property type="match status" value="1"/>
</dbReference>
<dbReference type="SUPFAM" id="SSF57701">
    <property type="entry name" value="Zn2/Cys6 DNA-binding domain"/>
    <property type="match status" value="1"/>
</dbReference>
<dbReference type="RefSeq" id="XP_060357674.1">
    <property type="nucleotide sequence ID" value="XM_060511253.1"/>
</dbReference>
<evidence type="ECO:0000256" key="6">
    <source>
        <dbReference type="SAM" id="MobiDB-lite"/>
    </source>
</evidence>
<comment type="subcellular location">
    <subcellularLocation>
        <location evidence="1">Nucleus</location>
    </subcellularLocation>
</comment>
<comment type="caution">
    <text evidence="8">The sequence shown here is derived from an EMBL/GenBank/DDBJ whole genome shotgun (WGS) entry which is preliminary data.</text>
</comment>
<evidence type="ECO:0000313" key="8">
    <source>
        <dbReference type="EMBL" id="KAK1705770.1"/>
    </source>
</evidence>
<evidence type="ECO:0000256" key="4">
    <source>
        <dbReference type="ARBA" id="ARBA00023163"/>
    </source>
</evidence>
<keyword evidence="9" id="KW-1185">Reference proteome</keyword>
<dbReference type="GeneID" id="85395152"/>
<organism evidence="8 9">
    <name type="scientific">Glomerella acutata</name>
    <name type="common">Colletotrichum acutatum</name>
    <dbReference type="NCBI Taxonomy" id="27357"/>
    <lineage>
        <taxon>Eukaryota</taxon>
        <taxon>Fungi</taxon>
        <taxon>Dikarya</taxon>
        <taxon>Ascomycota</taxon>
        <taxon>Pezizomycotina</taxon>
        <taxon>Sordariomycetes</taxon>
        <taxon>Hypocreomycetidae</taxon>
        <taxon>Glomerellales</taxon>
        <taxon>Glomerellaceae</taxon>
        <taxon>Colletotrichum</taxon>
        <taxon>Colletotrichum acutatum species complex</taxon>
    </lineage>
</organism>